<evidence type="ECO:0008006" key="4">
    <source>
        <dbReference type="Google" id="ProtNLM"/>
    </source>
</evidence>
<dbReference type="InterPro" id="IPR023214">
    <property type="entry name" value="HAD_sf"/>
</dbReference>
<dbReference type="SUPFAM" id="SSF56112">
    <property type="entry name" value="Protein kinase-like (PK-like)"/>
    <property type="match status" value="1"/>
</dbReference>
<feature type="region of interest" description="Disordered" evidence="1">
    <location>
        <begin position="1"/>
        <end position="25"/>
    </location>
</feature>
<organism evidence="2 3">
    <name type="scientific">Prorocentrum cordatum</name>
    <dbReference type="NCBI Taxonomy" id="2364126"/>
    <lineage>
        <taxon>Eukaryota</taxon>
        <taxon>Sar</taxon>
        <taxon>Alveolata</taxon>
        <taxon>Dinophyceae</taxon>
        <taxon>Prorocentrales</taxon>
        <taxon>Prorocentraceae</taxon>
        <taxon>Prorocentrum</taxon>
    </lineage>
</organism>
<protein>
    <recommendedName>
        <fullName evidence="4">Aminoglycoside phosphotransferase domain-containing protein</fullName>
    </recommendedName>
</protein>
<accession>A0ABN9T872</accession>
<evidence type="ECO:0000313" key="2">
    <source>
        <dbReference type="EMBL" id="CAK0840844.1"/>
    </source>
</evidence>
<gene>
    <name evidence="2" type="ORF">PCOR1329_LOCUS36184</name>
</gene>
<comment type="caution">
    <text evidence="2">The sequence shown here is derived from an EMBL/GenBank/DDBJ whole genome shotgun (WGS) entry which is preliminary data.</text>
</comment>
<dbReference type="Proteomes" id="UP001189429">
    <property type="component" value="Unassembled WGS sequence"/>
</dbReference>
<name>A0ABN9T872_9DINO</name>
<proteinExistence type="predicted"/>
<dbReference type="Gene3D" id="3.40.50.1000">
    <property type="entry name" value="HAD superfamily/HAD-like"/>
    <property type="match status" value="1"/>
</dbReference>
<keyword evidence="3" id="KW-1185">Reference proteome</keyword>
<dbReference type="EMBL" id="CAUYUJ010014405">
    <property type="protein sequence ID" value="CAK0840844.1"/>
    <property type="molecule type" value="Genomic_DNA"/>
</dbReference>
<evidence type="ECO:0000313" key="3">
    <source>
        <dbReference type="Proteomes" id="UP001189429"/>
    </source>
</evidence>
<feature type="compositionally biased region" description="Basic and acidic residues" evidence="1">
    <location>
        <begin position="7"/>
        <end position="24"/>
    </location>
</feature>
<reference evidence="2" key="1">
    <citation type="submission" date="2023-10" db="EMBL/GenBank/DDBJ databases">
        <authorList>
            <person name="Chen Y."/>
            <person name="Shah S."/>
            <person name="Dougan E. K."/>
            <person name="Thang M."/>
            <person name="Chan C."/>
        </authorList>
    </citation>
    <scope>NUCLEOTIDE SEQUENCE [LARGE SCALE GENOMIC DNA]</scope>
</reference>
<dbReference type="InterPro" id="IPR011009">
    <property type="entry name" value="Kinase-like_dom_sf"/>
</dbReference>
<sequence length="442" mass="49540">MRSARGHPREHARYSRGRGPEARPARPRIRICGYVSRPRSGRGGAGASMWRRGCGMGGGKSILEGGVDVAIAEMGYSTFGMLKKFAIPYHEVHFGKPHADVYIDSRSLNGQADVERDLGWYTTQQSHEADEFAAIEGAIDARAFNLVRAAGTSRVIKSSTADILRGENHWYRSIPSGLKDLFPEPFEIVDGDEATNQMSSITMSKVAGVTFSHLATSRLLMQVWVRKLVRSLHRIHTQAAEIGSPGALEARATPEELCSNYANKVRKRTEKHKELYDSLGVEIGIDTGKMAECIINFMEDFEANQKTQWAQFIHGDPVFSNIIRTDDDGIILIDMRGEIGKRLTTQGDIHYDLSKVYQSLCGYDFMLLDQSLDEATSEIFDGLRAAYWQEVSELYPDISHRNVRLHTASHFFAIVPLHEVRSRMVRYLKTSHSMLLVEGLMS</sequence>
<evidence type="ECO:0000256" key="1">
    <source>
        <dbReference type="SAM" id="MobiDB-lite"/>
    </source>
</evidence>